<keyword evidence="2" id="KW-1185">Reference proteome</keyword>
<evidence type="ECO:0000313" key="1">
    <source>
        <dbReference type="EMBL" id="MFD1251058.1"/>
    </source>
</evidence>
<dbReference type="Proteomes" id="UP001597229">
    <property type="component" value="Unassembled WGS sequence"/>
</dbReference>
<name>A0ABW3W6Y5_9ACTN</name>
<dbReference type="RefSeq" id="WP_367919302.1">
    <property type="nucleotide sequence ID" value="NZ_BAABAC010000021.1"/>
</dbReference>
<sequence length="88" mass="9744">MTMETITTILAQNERYLRDAFGSPLRDGACVVDPDRKVGYVRLEFGSRRGPDSAYWDGWFSVTPTRTGHPLSGKVLNGSMVQLIGARP</sequence>
<reference evidence="2" key="1">
    <citation type="journal article" date="2019" name="Int. J. Syst. Evol. Microbiol.">
        <title>The Global Catalogue of Microorganisms (GCM) 10K type strain sequencing project: providing services to taxonomists for standard genome sequencing and annotation.</title>
        <authorList>
            <consortium name="The Broad Institute Genomics Platform"/>
            <consortium name="The Broad Institute Genome Sequencing Center for Infectious Disease"/>
            <person name="Wu L."/>
            <person name="Ma J."/>
        </authorList>
    </citation>
    <scope>NUCLEOTIDE SEQUENCE [LARGE SCALE GENOMIC DNA]</scope>
    <source>
        <strain evidence="2">CCUG 52478</strain>
    </source>
</reference>
<dbReference type="EMBL" id="JBHTLX010000032">
    <property type="protein sequence ID" value="MFD1251058.1"/>
    <property type="molecule type" value="Genomic_DNA"/>
</dbReference>
<gene>
    <name evidence="1" type="ORF">ACFQ3F_24920</name>
</gene>
<comment type="caution">
    <text evidence="1">The sequence shown here is derived from an EMBL/GenBank/DDBJ whole genome shotgun (WGS) entry which is preliminary data.</text>
</comment>
<evidence type="ECO:0000313" key="2">
    <source>
        <dbReference type="Proteomes" id="UP001597229"/>
    </source>
</evidence>
<accession>A0ABW3W6Y5</accession>
<organism evidence="1 2">
    <name type="scientific">Nocardioides ginsengisoli</name>
    <dbReference type="NCBI Taxonomy" id="363868"/>
    <lineage>
        <taxon>Bacteria</taxon>
        <taxon>Bacillati</taxon>
        <taxon>Actinomycetota</taxon>
        <taxon>Actinomycetes</taxon>
        <taxon>Propionibacteriales</taxon>
        <taxon>Nocardioidaceae</taxon>
        <taxon>Nocardioides</taxon>
    </lineage>
</organism>
<protein>
    <submittedName>
        <fullName evidence="1">Uncharacterized protein</fullName>
    </submittedName>
</protein>
<proteinExistence type="predicted"/>